<feature type="domain" description="Peptidase M12B" evidence="15">
    <location>
        <begin position="223"/>
        <end position="341"/>
    </location>
</feature>
<keyword evidence="2" id="KW-0964">Secreted</keyword>
<reference evidence="17 18" key="1">
    <citation type="submission" date="2022-12" db="EMBL/GenBank/DDBJ databases">
        <title>Chromosome-level genome of Tegillarca granosa.</title>
        <authorList>
            <person name="Kim J."/>
        </authorList>
    </citation>
    <scope>NUCLEOTIDE SEQUENCE [LARGE SCALE GENOMIC DNA]</scope>
    <source>
        <strain evidence="17">Teg-2019</strain>
        <tissue evidence="17">Adductor muscle</tissue>
    </source>
</reference>
<evidence type="ECO:0000256" key="10">
    <source>
        <dbReference type="ARBA" id="ARBA00023049"/>
    </source>
</evidence>
<comment type="caution">
    <text evidence="13">Lacks conserved residue(s) required for the propagation of feature annotation.</text>
</comment>
<sequence length="1050" mass="119372">MISCLVTLFNSVYGLFFLTQKLEIHTRLYICLFFSEYETVYPEVNIAENLILDWTSDHNRIRRSAEFQNEEILINITSSNQTFQIKLHPNSHLTAPGFKVYLRHGSASSEHVQTSTSSLEENCIYEGDIVSHSSKTALSLCGGVTGILQLPDVDYVIEPLPEYLTPQSQGPHHHNRHHRNHRNHHHRKHPHILYKRTDLKNYSNRYYNPSRRKRSPAGHHRPDSAKRTIETLVVVDKHVYWRHGKANITTYPGLTIRHHADETLNSFCQWQSVIGGKRHRQHDHAILLTGLDICAFKDRPCDTLGFAPIKGMCNRMRSCIVVEDSGLSTAFTVAHEIGHNLIQSNCLVDEPQGVSELKFPQKLPGQIFNANTQCKWQFGKHARLCVFEFGKREICQKLWCYKGGYMCETKFLPAADGTSCGHGRGKCVKYGLSGPRPVDGQWSTWSEWSVCSRTCGGGIKHRKRQCNHPLPQYGGRHCEGRKDMFKMCSLQECPHGSLDFRSMQCGEFNKELFRGWHYKWKPYKRIFDEQDQCKLYCQADGYNFFYALSQKVKDGTRCNDYTDNTVGCDLIIGSGTYKDSCGVCMGDNSTCNRFEGIFENQPDRNTYFPVVVIPKGAQSIVLQEVSISPNYLAIRDIQGKYYLNGDWHLHSEGAYMIAGVRFLYRRSYREPESIVADGPTDQDIVLVGKNPGISYTYTLPKVPANPPVPQYNYTWSIKLTSCSQSCAGGEKTSTAHCYRGDGEEVDPRLCDRRLLPKTGISSCNIQPCRPRWDTGQWSQCSQKCGGGYQKRKLYCRQKVSSKRDRRVSKRRCLIGLKPARKIPCNTQECPPRWHTERWSQCSVTCGKGTKSRQVSCQSMTSKGLVKLPNSMCQHQSSPSRIKRCYAGRCPVEIKYQWIVSSWSQCTVTCGEGVRSRVLKCGRQDHSAKLTMIDVSSCKGLTKPAIEMRERCNTEKCEDIAKPYWHLSPWSKCSVTCGNGVQTRLVHCIDEATQELSEGCNDSLKPVSRKSCTNTPCPTPDSFKWCYLVPKHNICGHHFYGTKCCASCRGG</sequence>
<keyword evidence="7" id="KW-0677">Repeat</keyword>
<dbReference type="InterPro" id="IPR013273">
    <property type="entry name" value="ADAMTS/ADAMTS-like"/>
</dbReference>
<dbReference type="InterPro" id="IPR050439">
    <property type="entry name" value="ADAMTS_ADAMTS-like"/>
</dbReference>
<keyword evidence="9" id="KW-0862">Zinc</keyword>
<dbReference type="Pfam" id="PF08686">
    <property type="entry name" value="PLAC"/>
    <property type="match status" value="1"/>
</dbReference>
<dbReference type="InterPro" id="IPR024079">
    <property type="entry name" value="MetalloPept_cat_dom_sf"/>
</dbReference>
<evidence type="ECO:0000256" key="9">
    <source>
        <dbReference type="ARBA" id="ARBA00022833"/>
    </source>
</evidence>
<dbReference type="SMART" id="SM00209">
    <property type="entry name" value="TSP1"/>
    <property type="match status" value="6"/>
</dbReference>
<dbReference type="Gene3D" id="2.60.120.830">
    <property type="match status" value="1"/>
</dbReference>
<evidence type="ECO:0000256" key="6">
    <source>
        <dbReference type="ARBA" id="ARBA00022729"/>
    </source>
</evidence>
<feature type="active site" evidence="13">
    <location>
        <position position="336"/>
    </location>
</feature>
<evidence type="ECO:0000313" key="17">
    <source>
        <dbReference type="EMBL" id="KAJ8302662.1"/>
    </source>
</evidence>
<dbReference type="Gene3D" id="3.40.390.10">
    <property type="entry name" value="Collagenase (Catalytic Domain)"/>
    <property type="match status" value="1"/>
</dbReference>
<gene>
    <name evidence="17" type="ORF">KUTeg_019058</name>
</gene>
<feature type="compositionally biased region" description="Basic residues" evidence="14">
    <location>
        <begin position="210"/>
        <end position="219"/>
    </location>
</feature>
<evidence type="ECO:0000256" key="14">
    <source>
        <dbReference type="SAM" id="MobiDB-lite"/>
    </source>
</evidence>
<dbReference type="PANTHER" id="PTHR13723">
    <property type="entry name" value="ADAMTS A DISINTEGRIN AND METALLOPROTEASE WITH THROMBOSPONDIN MOTIFS PROTEASE"/>
    <property type="match status" value="1"/>
</dbReference>
<keyword evidence="12" id="KW-0325">Glycoprotein</keyword>
<dbReference type="InterPro" id="IPR000884">
    <property type="entry name" value="TSP1_rpt"/>
</dbReference>
<evidence type="ECO:0000259" key="15">
    <source>
        <dbReference type="PROSITE" id="PS50215"/>
    </source>
</evidence>
<evidence type="ECO:0000256" key="8">
    <source>
        <dbReference type="ARBA" id="ARBA00022801"/>
    </source>
</evidence>
<dbReference type="Gene3D" id="2.20.100.10">
    <property type="entry name" value="Thrombospondin type-1 (TSP1) repeat"/>
    <property type="match status" value="5"/>
</dbReference>
<evidence type="ECO:0000313" key="18">
    <source>
        <dbReference type="Proteomes" id="UP001217089"/>
    </source>
</evidence>
<dbReference type="PANTHER" id="PTHR13723:SF293">
    <property type="entry name" value="A DISINTEGRIN AND METALLOPROTEINASE WITH THROMBOSPONDIN MOTIFS 18"/>
    <property type="match status" value="1"/>
</dbReference>
<keyword evidence="8" id="KW-0378">Hydrolase</keyword>
<evidence type="ECO:0000256" key="5">
    <source>
        <dbReference type="ARBA" id="ARBA00022723"/>
    </source>
</evidence>
<keyword evidence="3" id="KW-0272">Extracellular matrix</keyword>
<name>A0ABQ9EBF5_TEGGR</name>
<comment type="caution">
    <text evidence="17">The sequence shown here is derived from an EMBL/GenBank/DDBJ whole genome shotgun (WGS) entry which is preliminary data.</text>
</comment>
<dbReference type="PROSITE" id="PS50092">
    <property type="entry name" value="TSP1"/>
    <property type="match status" value="5"/>
</dbReference>
<evidence type="ECO:0000256" key="11">
    <source>
        <dbReference type="ARBA" id="ARBA00023157"/>
    </source>
</evidence>
<evidence type="ECO:0000256" key="2">
    <source>
        <dbReference type="ARBA" id="ARBA00022525"/>
    </source>
</evidence>
<keyword evidence="5" id="KW-0479">Metal-binding</keyword>
<evidence type="ECO:0000256" key="3">
    <source>
        <dbReference type="ARBA" id="ARBA00022530"/>
    </source>
</evidence>
<keyword evidence="4" id="KW-0645">Protease</keyword>
<feature type="region of interest" description="Disordered" evidence="14">
    <location>
        <begin position="166"/>
        <end position="189"/>
    </location>
</feature>
<dbReference type="Pfam" id="PF00090">
    <property type="entry name" value="TSP_1"/>
    <property type="match status" value="1"/>
</dbReference>
<keyword evidence="10" id="KW-0482">Metalloprotease</keyword>
<proteinExistence type="predicted"/>
<evidence type="ECO:0000256" key="13">
    <source>
        <dbReference type="PROSITE-ProRule" id="PRU00276"/>
    </source>
</evidence>
<keyword evidence="18" id="KW-1185">Reference proteome</keyword>
<dbReference type="Pfam" id="PF13582">
    <property type="entry name" value="Reprolysin_3"/>
    <property type="match status" value="1"/>
</dbReference>
<dbReference type="EMBL" id="JARBDR010000917">
    <property type="protein sequence ID" value="KAJ8302662.1"/>
    <property type="molecule type" value="Genomic_DNA"/>
</dbReference>
<dbReference type="PROSITE" id="PS50900">
    <property type="entry name" value="PLAC"/>
    <property type="match status" value="1"/>
</dbReference>
<feature type="compositionally biased region" description="Basic residues" evidence="14">
    <location>
        <begin position="171"/>
        <end position="189"/>
    </location>
</feature>
<dbReference type="Gene3D" id="3.40.1620.60">
    <property type="match status" value="1"/>
</dbReference>
<evidence type="ECO:0000256" key="12">
    <source>
        <dbReference type="ARBA" id="ARBA00023180"/>
    </source>
</evidence>
<dbReference type="Pfam" id="PF19030">
    <property type="entry name" value="TSP1_ADAMTS"/>
    <property type="match status" value="4"/>
</dbReference>
<dbReference type="InterPro" id="IPR036383">
    <property type="entry name" value="TSP1_rpt_sf"/>
</dbReference>
<feature type="region of interest" description="Disordered" evidence="14">
    <location>
        <begin position="205"/>
        <end position="225"/>
    </location>
</feature>
<dbReference type="PRINTS" id="PR01857">
    <property type="entry name" value="ADAMTSFAMILY"/>
</dbReference>
<dbReference type="InterPro" id="IPR010294">
    <property type="entry name" value="ADAMTS_spacer1"/>
</dbReference>
<protein>
    <recommendedName>
        <fullName evidence="19">A disintegrin and metalloproteinase with thrombospondin motifs 18</fullName>
    </recommendedName>
</protein>
<evidence type="ECO:0000256" key="7">
    <source>
        <dbReference type="ARBA" id="ARBA00022737"/>
    </source>
</evidence>
<dbReference type="PROSITE" id="PS50215">
    <property type="entry name" value="ADAM_MEPRO"/>
    <property type="match status" value="1"/>
</dbReference>
<dbReference type="InterPro" id="IPR041645">
    <property type="entry name" value="ADAMTS_CR_2"/>
</dbReference>
<dbReference type="SUPFAM" id="SSF55486">
    <property type="entry name" value="Metalloproteases ('zincins'), catalytic domain"/>
    <property type="match status" value="1"/>
</dbReference>
<feature type="domain" description="PLAC" evidence="16">
    <location>
        <begin position="1007"/>
        <end position="1050"/>
    </location>
</feature>
<evidence type="ECO:0000256" key="1">
    <source>
        <dbReference type="ARBA" id="ARBA00004498"/>
    </source>
</evidence>
<dbReference type="InterPro" id="IPR010909">
    <property type="entry name" value="PLAC"/>
</dbReference>
<dbReference type="InterPro" id="IPR001590">
    <property type="entry name" value="Peptidase_M12B"/>
</dbReference>
<evidence type="ECO:0008006" key="19">
    <source>
        <dbReference type="Google" id="ProtNLM"/>
    </source>
</evidence>
<organism evidence="17 18">
    <name type="scientific">Tegillarca granosa</name>
    <name type="common">Malaysian cockle</name>
    <name type="synonym">Anadara granosa</name>
    <dbReference type="NCBI Taxonomy" id="220873"/>
    <lineage>
        <taxon>Eukaryota</taxon>
        <taxon>Metazoa</taxon>
        <taxon>Spiralia</taxon>
        <taxon>Lophotrochozoa</taxon>
        <taxon>Mollusca</taxon>
        <taxon>Bivalvia</taxon>
        <taxon>Autobranchia</taxon>
        <taxon>Pteriomorphia</taxon>
        <taxon>Arcoida</taxon>
        <taxon>Arcoidea</taxon>
        <taxon>Arcidae</taxon>
        <taxon>Tegillarca</taxon>
    </lineage>
</organism>
<evidence type="ECO:0000259" key="16">
    <source>
        <dbReference type="PROSITE" id="PS50900"/>
    </source>
</evidence>
<dbReference type="Pfam" id="PF01562">
    <property type="entry name" value="Pep_M12B_propep"/>
    <property type="match status" value="1"/>
</dbReference>
<dbReference type="SUPFAM" id="SSF82895">
    <property type="entry name" value="TSP-1 type 1 repeat"/>
    <property type="match status" value="5"/>
</dbReference>
<dbReference type="Proteomes" id="UP001217089">
    <property type="component" value="Unassembled WGS sequence"/>
</dbReference>
<evidence type="ECO:0000256" key="4">
    <source>
        <dbReference type="ARBA" id="ARBA00022670"/>
    </source>
</evidence>
<keyword evidence="11" id="KW-1015">Disulfide bond</keyword>
<dbReference type="Pfam" id="PF05986">
    <property type="entry name" value="ADAMTS_spacer1"/>
    <property type="match status" value="1"/>
</dbReference>
<dbReference type="Pfam" id="PF17771">
    <property type="entry name" value="ADAMTS_CR_2"/>
    <property type="match status" value="1"/>
</dbReference>
<keyword evidence="6" id="KW-0732">Signal</keyword>
<comment type="subcellular location">
    <subcellularLocation>
        <location evidence="1">Secreted</location>
        <location evidence="1">Extracellular space</location>
        <location evidence="1">Extracellular matrix</location>
    </subcellularLocation>
</comment>
<dbReference type="InterPro" id="IPR002870">
    <property type="entry name" value="Peptidase_M12B_N"/>
</dbReference>
<accession>A0ABQ9EBF5</accession>